<dbReference type="EMBL" id="CAJNOK010017215">
    <property type="protein sequence ID" value="CAF1259846.1"/>
    <property type="molecule type" value="Genomic_DNA"/>
</dbReference>
<dbReference type="GO" id="GO:0005524">
    <property type="term" value="F:ATP binding"/>
    <property type="evidence" value="ECO:0007669"/>
    <property type="project" value="UniProtKB-KW"/>
</dbReference>
<dbReference type="Pfam" id="PF00004">
    <property type="entry name" value="AAA"/>
    <property type="match status" value="1"/>
</dbReference>
<dbReference type="EMBL" id="CAJOBA010038769">
    <property type="protein sequence ID" value="CAF4066558.1"/>
    <property type="molecule type" value="Genomic_DNA"/>
</dbReference>
<dbReference type="AlphaFoldDB" id="A0A8S2ES44"/>
<evidence type="ECO:0000313" key="5">
    <source>
        <dbReference type="Proteomes" id="UP000677228"/>
    </source>
</evidence>
<dbReference type="Gene3D" id="3.40.50.300">
    <property type="entry name" value="P-loop containing nucleotide triphosphate hydrolases"/>
    <property type="match status" value="1"/>
</dbReference>
<keyword evidence="1" id="KW-0067">ATP-binding</keyword>
<dbReference type="Proteomes" id="UP000682733">
    <property type="component" value="Unassembled WGS sequence"/>
</dbReference>
<feature type="domain" description="ATPase AAA-type core" evidence="2">
    <location>
        <begin position="7"/>
        <end position="129"/>
    </location>
</feature>
<evidence type="ECO:0000313" key="3">
    <source>
        <dbReference type="EMBL" id="CAF1259846.1"/>
    </source>
</evidence>
<dbReference type="InterPro" id="IPR027417">
    <property type="entry name" value="P-loop_NTPase"/>
</dbReference>
<dbReference type="Proteomes" id="UP000677228">
    <property type="component" value="Unassembled WGS sequence"/>
</dbReference>
<evidence type="ECO:0000259" key="2">
    <source>
        <dbReference type="Pfam" id="PF00004"/>
    </source>
</evidence>
<name>A0A8S2ES44_9BILA</name>
<protein>
    <recommendedName>
        <fullName evidence="2">ATPase AAA-type core domain-containing protein</fullName>
    </recommendedName>
</protein>
<keyword evidence="1" id="KW-0547">Nucleotide-binding</keyword>
<gene>
    <name evidence="3" type="ORF">OVA965_LOCUS26679</name>
    <name evidence="4" type="ORF">TMI583_LOCUS27419</name>
</gene>
<dbReference type="PANTHER" id="PTHR23074">
    <property type="entry name" value="AAA DOMAIN-CONTAINING"/>
    <property type="match status" value="1"/>
</dbReference>
<dbReference type="CDD" id="cd19481">
    <property type="entry name" value="RecA-like_protease"/>
    <property type="match status" value="1"/>
</dbReference>
<sequence>MTKLPQGKSEILKKVAEFVGITMISLPLSAGELNRPLVGETEKILMNMMNRAKLIPYLICAMTVDEIDGLAPKRDGNAQQSKVDGISVLLSHIEGIKDVPNLIILGATNRRQMMDDAFLRRMQTKCFVGRPSPKTRKKLLIPLMVKNPEIFSTEQLDFLIKITTNFSGAALSLFKGEILSVMNSNMNASIRNDVQIDINQQYLLKVIDRIARDNNIWFGFTTLPEIYQLNASVFDQCQEKYSLVLKDLKPTGRILVDLQDKKIFIEQIQPLYTIEIDLDPTEISLLQLLSRFIHGCLSRNIDTIQVIDRNYLSIHNAFDDKQIFELLYSTLMECDEYNRQMVIFDIDSLIMLNESNSDKTKSISISNISLYQAVREQCKKTFINDNKEKWIVIIVKHPILKNSLCQDIAFNKTEKQIKQEQDDEQQRLNDKKEKKCPKCLNIYQKSEYGNTCNYHDGFLYNLKTNDITTALKASEIVFQAEFEKYVHTNNGENEDDNQNETPKFKWICCLKDFNGTQGNGNGCVRGQCGLPKQLQEAEKSLSDDESIRLVQDYYLNNPSYLQKRIMFTQQQQQQQPHATLTTAAVFSTNRTTTSNII</sequence>
<dbReference type="SUPFAM" id="SSF52540">
    <property type="entry name" value="P-loop containing nucleoside triphosphate hydrolases"/>
    <property type="match status" value="1"/>
</dbReference>
<dbReference type="InterPro" id="IPR003960">
    <property type="entry name" value="ATPase_AAA_CS"/>
</dbReference>
<dbReference type="InterPro" id="IPR003959">
    <property type="entry name" value="ATPase_AAA_core"/>
</dbReference>
<proteinExistence type="inferred from homology"/>
<accession>A0A8S2ES44</accession>
<organism evidence="3 5">
    <name type="scientific">Didymodactylos carnosus</name>
    <dbReference type="NCBI Taxonomy" id="1234261"/>
    <lineage>
        <taxon>Eukaryota</taxon>
        <taxon>Metazoa</taxon>
        <taxon>Spiralia</taxon>
        <taxon>Gnathifera</taxon>
        <taxon>Rotifera</taxon>
        <taxon>Eurotatoria</taxon>
        <taxon>Bdelloidea</taxon>
        <taxon>Philodinida</taxon>
        <taxon>Philodinidae</taxon>
        <taxon>Didymodactylos</taxon>
    </lineage>
</organism>
<dbReference type="PROSITE" id="PS00674">
    <property type="entry name" value="AAA"/>
    <property type="match status" value="1"/>
</dbReference>
<evidence type="ECO:0000256" key="1">
    <source>
        <dbReference type="RuleBase" id="RU003651"/>
    </source>
</evidence>
<dbReference type="PANTHER" id="PTHR23074:SF83">
    <property type="entry name" value="VACUOLAR PROTEIN SORTING-ASSOCIATED PROTEIN 4A"/>
    <property type="match status" value="1"/>
</dbReference>
<comment type="caution">
    <text evidence="3">The sequence shown here is derived from an EMBL/GenBank/DDBJ whole genome shotgun (WGS) entry which is preliminary data.</text>
</comment>
<evidence type="ECO:0000313" key="4">
    <source>
        <dbReference type="EMBL" id="CAF4066558.1"/>
    </source>
</evidence>
<dbReference type="Gene3D" id="1.10.8.60">
    <property type="match status" value="1"/>
</dbReference>
<reference evidence="3" key="1">
    <citation type="submission" date="2021-02" db="EMBL/GenBank/DDBJ databases">
        <authorList>
            <person name="Nowell W R."/>
        </authorList>
    </citation>
    <scope>NUCLEOTIDE SEQUENCE</scope>
</reference>
<dbReference type="InterPro" id="IPR050304">
    <property type="entry name" value="MT-severing_AAA_ATPase"/>
</dbReference>
<comment type="similarity">
    <text evidence="1">Belongs to the AAA ATPase family.</text>
</comment>
<dbReference type="GO" id="GO:0016887">
    <property type="term" value="F:ATP hydrolysis activity"/>
    <property type="evidence" value="ECO:0007669"/>
    <property type="project" value="InterPro"/>
</dbReference>